<dbReference type="Pfam" id="PF16116">
    <property type="entry name" value="DUF4832"/>
    <property type="match status" value="1"/>
</dbReference>
<keyword evidence="1" id="KW-0732">Signal</keyword>
<dbReference type="InterPro" id="IPR032267">
    <property type="entry name" value="DUF4832"/>
</dbReference>
<feature type="domain" description="DUF4874" evidence="3">
    <location>
        <begin position="74"/>
        <end position="235"/>
    </location>
</feature>
<organism evidence="4 5">
    <name type="scientific">Pseudoxanthomonas composti</name>
    <dbReference type="NCBI Taxonomy" id="2137479"/>
    <lineage>
        <taxon>Bacteria</taxon>
        <taxon>Pseudomonadati</taxon>
        <taxon>Pseudomonadota</taxon>
        <taxon>Gammaproteobacteria</taxon>
        <taxon>Lysobacterales</taxon>
        <taxon>Lysobacteraceae</taxon>
        <taxon>Pseudoxanthomonas</taxon>
    </lineage>
</organism>
<dbReference type="OrthoDB" id="9800974at2"/>
<evidence type="ECO:0000256" key="1">
    <source>
        <dbReference type="SAM" id="SignalP"/>
    </source>
</evidence>
<dbReference type="RefSeq" id="WP_129471061.1">
    <property type="nucleotide sequence ID" value="NZ_SAWZ01000004.1"/>
</dbReference>
<feature type="signal peptide" evidence="1">
    <location>
        <begin position="1"/>
        <end position="29"/>
    </location>
</feature>
<dbReference type="AlphaFoldDB" id="A0A4Q1JVG8"/>
<name>A0A4Q1JVG8_9GAMM</name>
<evidence type="ECO:0000259" key="3">
    <source>
        <dbReference type="Pfam" id="PF16173"/>
    </source>
</evidence>
<dbReference type="Pfam" id="PF16173">
    <property type="entry name" value="DUF4874"/>
    <property type="match status" value="1"/>
</dbReference>
<evidence type="ECO:0000259" key="2">
    <source>
        <dbReference type="Pfam" id="PF16116"/>
    </source>
</evidence>
<accession>A0A4Q1JVG8</accession>
<dbReference type="Proteomes" id="UP000289784">
    <property type="component" value="Unassembled WGS sequence"/>
</dbReference>
<dbReference type="InterPro" id="IPR032379">
    <property type="entry name" value="DUF4874"/>
</dbReference>
<comment type="caution">
    <text evidence="4">The sequence shown here is derived from an EMBL/GenBank/DDBJ whole genome shotgun (WGS) entry which is preliminary data.</text>
</comment>
<sequence length="500" mass="54235">MSSLFAFAASFARVPARLLVLLMALALSASGCSSSGSTPASGVAATDASAAAGAGSAMVSVRLTQAGDQVALSNPERGFYRWSWSDLPQLQQMDAANAYANGYRMLYTPVRLDAWRDTALPESLLTQLDQAFAIARANGIKVIPRFVYNYPAGETDYHQAQDAPLERVLAHIAQLKPVLRRNADVIALLQAGFIGAWGEWHTSAYQLTEVGPRTQIRDALLDALPADHFIAFRYTGHLMDWYPGTPTEAIAFNGSANARSAFHNDCFLASDTDVGTYSEDPATAQREREAMAARARITPFGGETCNPADDPQAHPRTRCEDVLGEGARYALSYLNDEYYRALFHDAWIEGGCYEQVQRQMGYRLTLTAASHSAELARGGELRLDFTVRNSGWSRPFGKRGVRVLLRHRGSGQVLALEASAVDPRRWTAGGSFSHELRLPVPSQAGIGAYDLYLALPDGAASLAQDPRYAIQFANADDASAGQEWDEGLGAFKLGSTVTLR</sequence>
<protein>
    <submittedName>
        <fullName evidence="4">DUF4832 domain-containing protein</fullName>
    </submittedName>
</protein>
<feature type="chain" id="PRO_5020345585" evidence="1">
    <location>
        <begin position="30"/>
        <end position="500"/>
    </location>
</feature>
<reference evidence="4 5" key="1">
    <citation type="submission" date="2019-01" db="EMBL/GenBank/DDBJ databases">
        <title>Pseudoxanthomonas composti sp. nov., isolated from compost.</title>
        <authorList>
            <person name="Yang G."/>
        </authorList>
    </citation>
    <scope>NUCLEOTIDE SEQUENCE [LARGE SCALE GENOMIC DNA]</scope>
    <source>
        <strain evidence="4 5">GSS15</strain>
    </source>
</reference>
<feature type="domain" description="DUF4832" evidence="2">
    <location>
        <begin position="259"/>
        <end position="474"/>
    </location>
</feature>
<evidence type="ECO:0000313" key="4">
    <source>
        <dbReference type="EMBL" id="RXR06150.1"/>
    </source>
</evidence>
<proteinExistence type="predicted"/>
<gene>
    <name evidence="4" type="ORF">EPA99_09980</name>
</gene>
<keyword evidence="5" id="KW-1185">Reference proteome</keyword>
<evidence type="ECO:0000313" key="5">
    <source>
        <dbReference type="Proteomes" id="UP000289784"/>
    </source>
</evidence>
<dbReference type="EMBL" id="SAWZ01000004">
    <property type="protein sequence ID" value="RXR06150.1"/>
    <property type="molecule type" value="Genomic_DNA"/>
</dbReference>